<keyword evidence="4" id="KW-1185">Reference proteome</keyword>
<dbReference type="InterPro" id="IPR032675">
    <property type="entry name" value="LRR_dom_sf"/>
</dbReference>
<keyword evidence="1" id="KW-0433">Leucine-rich repeat</keyword>
<evidence type="ECO:0000256" key="1">
    <source>
        <dbReference type="ARBA" id="ARBA00022614"/>
    </source>
</evidence>
<dbReference type="AlphaFoldDB" id="A0A1A9V180"/>
<evidence type="ECO:0008006" key="5">
    <source>
        <dbReference type="Google" id="ProtNLM"/>
    </source>
</evidence>
<dbReference type="SUPFAM" id="SSF52058">
    <property type="entry name" value="L domain-like"/>
    <property type="match status" value="1"/>
</dbReference>
<dbReference type="STRING" id="7395.A0A1A9V180"/>
<accession>A0A1A9V180</accession>
<dbReference type="Proteomes" id="UP000078200">
    <property type="component" value="Unassembled WGS sequence"/>
</dbReference>
<proteinExistence type="predicted"/>
<dbReference type="PANTHER" id="PTHR18849:SF0">
    <property type="entry name" value="CILIA- AND FLAGELLA-ASSOCIATED PROTEIN 410-RELATED"/>
    <property type="match status" value="1"/>
</dbReference>
<dbReference type="InterPro" id="IPR001611">
    <property type="entry name" value="Leu-rich_rpt"/>
</dbReference>
<dbReference type="Gene3D" id="3.80.10.10">
    <property type="entry name" value="Ribonuclease Inhibitor"/>
    <property type="match status" value="1"/>
</dbReference>
<dbReference type="SMART" id="SM00365">
    <property type="entry name" value="LRR_SD22"/>
    <property type="match status" value="2"/>
</dbReference>
<organism evidence="3 4">
    <name type="scientific">Glossina austeni</name>
    <name type="common">Savannah tsetse fly</name>
    <dbReference type="NCBI Taxonomy" id="7395"/>
    <lineage>
        <taxon>Eukaryota</taxon>
        <taxon>Metazoa</taxon>
        <taxon>Ecdysozoa</taxon>
        <taxon>Arthropoda</taxon>
        <taxon>Hexapoda</taxon>
        <taxon>Insecta</taxon>
        <taxon>Pterygota</taxon>
        <taxon>Neoptera</taxon>
        <taxon>Endopterygota</taxon>
        <taxon>Diptera</taxon>
        <taxon>Brachycera</taxon>
        <taxon>Muscomorpha</taxon>
        <taxon>Hippoboscoidea</taxon>
        <taxon>Glossinidae</taxon>
        <taxon>Glossina</taxon>
    </lineage>
</organism>
<dbReference type="VEuPathDB" id="VectorBase:GAUT022530"/>
<reference evidence="3" key="1">
    <citation type="submission" date="2020-05" db="UniProtKB">
        <authorList>
            <consortium name="EnsemblMetazoa"/>
        </authorList>
    </citation>
    <scope>IDENTIFICATION</scope>
    <source>
        <strain evidence="3">TTRI</strain>
    </source>
</reference>
<evidence type="ECO:0000256" key="2">
    <source>
        <dbReference type="ARBA" id="ARBA00022737"/>
    </source>
</evidence>
<keyword evidence="2" id="KW-0677">Repeat</keyword>
<evidence type="ECO:0000313" key="3">
    <source>
        <dbReference type="EnsemblMetazoa" id="GAUT022530-PA"/>
    </source>
</evidence>
<sequence length="91" mass="10726">MLTNLNMLELGDNKIKKIENIDSLANLIRLEELWLSNNSIDNWKNMKVLKENKTLKTVYLEHNPVADEAMYRLKLRDIAPWLEKIDATLCR</sequence>
<dbReference type="Pfam" id="PF12799">
    <property type="entry name" value="LRR_4"/>
    <property type="match status" value="1"/>
</dbReference>
<protein>
    <recommendedName>
        <fullName evidence="5">U2A'/phosphoprotein 32 family A C-terminal domain-containing protein</fullName>
    </recommendedName>
</protein>
<evidence type="ECO:0000313" key="4">
    <source>
        <dbReference type="Proteomes" id="UP000078200"/>
    </source>
</evidence>
<dbReference type="InterPro" id="IPR025875">
    <property type="entry name" value="Leu-rich_rpt_4"/>
</dbReference>
<dbReference type="PROSITE" id="PS51450">
    <property type="entry name" value="LRR"/>
    <property type="match status" value="2"/>
</dbReference>
<name>A0A1A9V180_GLOAU</name>
<dbReference type="PANTHER" id="PTHR18849">
    <property type="entry name" value="LEUCINE RICH REPEAT PROTEIN"/>
    <property type="match status" value="1"/>
</dbReference>
<dbReference type="EnsemblMetazoa" id="GAUT022530-RA">
    <property type="protein sequence ID" value="GAUT022530-PA"/>
    <property type="gene ID" value="GAUT022530"/>
</dbReference>